<evidence type="ECO:0000313" key="11">
    <source>
        <dbReference type="Proteomes" id="UP000005801"/>
    </source>
</evidence>
<evidence type="ECO:0000256" key="4">
    <source>
        <dbReference type="ARBA" id="ARBA00022605"/>
    </source>
</evidence>
<sequence length="286" mass="29823">MLLGMGATPLPFVKVEGLSNDFLVVDLRDAGPAVLDETVAWAREHAPRVCDRRRGVGGDGLLLIGPGQSAGAAASMIVVNADGSRPEMCGNGLRCVAAELAPRSDERSAFVVDTDAGPRPCAVTRAPGSASARVRVEMGTRRITGEHTLELEDAPRTFVAVDVGNPHAIAFVDASEDPEALARSLGPAIELHPIFAPAKTNVEFARFEADGSVTLWVWERGVGITAACGTGACATLAAAIHRDLATVGQAVDLRLPGGPLTIEQDEAGAIVMTGPARAVFRGHWPR</sequence>
<comment type="caution">
    <text evidence="10">The sequence shown here is derived from an EMBL/GenBank/DDBJ whole genome shotgun (WGS) entry which is preliminary data.</text>
</comment>
<dbReference type="eggNOG" id="COG0253">
    <property type="taxonomic scope" value="Bacteria"/>
</dbReference>
<comment type="subunit">
    <text evidence="8">Homodimer.</text>
</comment>
<dbReference type="UniPathway" id="UPA00034">
    <property type="reaction ID" value="UER00025"/>
</dbReference>
<dbReference type="GO" id="GO:0008837">
    <property type="term" value="F:diaminopimelate epimerase activity"/>
    <property type="evidence" value="ECO:0007669"/>
    <property type="project" value="UniProtKB-UniRule"/>
</dbReference>
<dbReference type="EMBL" id="ABCS01000011">
    <property type="protein sequence ID" value="EDM80427.1"/>
    <property type="molecule type" value="Genomic_DNA"/>
</dbReference>
<reference evidence="10 11" key="1">
    <citation type="submission" date="2007-06" db="EMBL/GenBank/DDBJ databases">
        <authorList>
            <person name="Shimkets L."/>
            <person name="Ferriera S."/>
            <person name="Johnson J."/>
            <person name="Kravitz S."/>
            <person name="Beeson K."/>
            <person name="Sutton G."/>
            <person name="Rogers Y.-H."/>
            <person name="Friedman R."/>
            <person name="Frazier M."/>
            <person name="Venter J.C."/>
        </authorList>
    </citation>
    <scope>NUCLEOTIDE SEQUENCE [LARGE SCALE GENOMIC DNA]</scope>
    <source>
        <strain evidence="10 11">SIR-1</strain>
    </source>
</reference>
<accession>A6G1D2</accession>
<evidence type="ECO:0000256" key="9">
    <source>
        <dbReference type="PROSITE-ProRule" id="PRU10125"/>
    </source>
</evidence>
<keyword evidence="11" id="KW-1185">Reference proteome</keyword>
<dbReference type="EC" id="5.1.1.7" evidence="3 8"/>
<dbReference type="Pfam" id="PF01678">
    <property type="entry name" value="DAP_epimerase"/>
    <property type="match status" value="2"/>
</dbReference>
<feature type="binding site" evidence="8">
    <location>
        <begin position="90"/>
        <end position="91"/>
    </location>
    <ligand>
        <name>substrate</name>
    </ligand>
</feature>
<dbReference type="GO" id="GO:0005829">
    <property type="term" value="C:cytosol"/>
    <property type="evidence" value="ECO:0007669"/>
    <property type="project" value="TreeGrafter"/>
</dbReference>
<feature type="binding site" evidence="8">
    <location>
        <position position="165"/>
    </location>
    <ligand>
        <name>substrate</name>
    </ligand>
</feature>
<evidence type="ECO:0000256" key="3">
    <source>
        <dbReference type="ARBA" id="ARBA00013080"/>
    </source>
</evidence>
<evidence type="ECO:0000256" key="7">
    <source>
        <dbReference type="ARBA" id="ARBA00051712"/>
    </source>
</evidence>
<keyword evidence="4 8" id="KW-0028">Amino-acid biosynthesis</keyword>
<dbReference type="InterPro" id="IPR018510">
    <property type="entry name" value="DAP_epimerase_AS"/>
</dbReference>
<evidence type="ECO:0000256" key="5">
    <source>
        <dbReference type="ARBA" id="ARBA00023154"/>
    </source>
</evidence>
<dbReference type="HAMAP" id="MF_00197">
    <property type="entry name" value="DAP_epimerase"/>
    <property type="match status" value="1"/>
</dbReference>
<feature type="active site" description="Proton acceptor" evidence="8">
    <location>
        <position position="228"/>
    </location>
</feature>
<feature type="binding site" evidence="8">
    <location>
        <begin position="229"/>
        <end position="230"/>
    </location>
    <ligand>
        <name>substrate</name>
    </ligand>
</feature>
<dbReference type="PANTHER" id="PTHR31689:SF0">
    <property type="entry name" value="DIAMINOPIMELATE EPIMERASE"/>
    <property type="match status" value="1"/>
</dbReference>
<proteinExistence type="inferred from homology"/>
<dbReference type="STRING" id="391625.PPSIR1_11645"/>
<dbReference type="PROSITE" id="PS01326">
    <property type="entry name" value="DAP_EPIMERASE"/>
    <property type="match status" value="1"/>
</dbReference>
<dbReference type="Proteomes" id="UP000005801">
    <property type="component" value="Unassembled WGS sequence"/>
</dbReference>
<feature type="binding site" evidence="8">
    <location>
        <position position="20"/>
    </location>
    <ligand>
        <name>substrate</name>
    </ligand>
</feature>
<name>A6G1D2_9BACT</name>
<dbReference type="PANTHER" id="PTHR31689">
    <property type="entry name" value="DIAMINOPIMELATE EPIMERASE, CHLOROPLASTIC"/>
    <property type="match status" value="1"/>
</dbReference>
<keyword evidence="5 8" id="KW-0457">Lysine biosynthesis</keyword>
<comment type="catalytic activity">
    <reaction evidence="7 8">
        <text>(2S,6S)-2,6-diaminopimelate = meso-2,6-diaminopimelate</text>
        <dbReference type="Rhea" id="RHEA:15393"/>
        <dbReference type="ChEBI" id="CHEBI:57609"/>
        <dbReference type="ChEBI" id="CHEBI:57791"/>
        <dbReference type="EC" id="5.1.1.7"/>
    </reaction>
</comment>
<dbReference type="InterPro" id="IPR001653">
    <property type="entry name" value="DAP_epimerase_DapF"/>
</dbReference>
<comment type="pathway">
    <text evidence="1 8">Amino-acid biosynthesis; L-lysine biosynthesis via DAP pathway; DL-2,6-diaminopimelate from LL-2,6-diaminopimelate: step 1/1.</text>
</comment>
<feature type="active site" evidence="9">
    <location>
        <position position="89"/>
    </location>
</feature>
<evidence type="ECO:0000256" key="2">
    <source>
        <dbReference type="ARBA" id="ARBA00010219"/>
    </source>
</evidence>
<keyword evidence="6 8" id="KW-0413">Isomerase</keyword>
<comment type="function">
    <text evidence="8">Catalyzes the stereoinversion of LL-2,6-diaminopimelate (L,L-DAP) to meso-diaminopimelate (meso-DAP), a precursor of L-lysine and an essential component of the bacterial peptidoglycan.</text>
</comment>
<evidence type="ECO:0000256" key="6">
    <source>
        <dbReference type="ARBA" id="ARBA00023235"/>
    </source>
</evidence>
<feature type="active site" description="Proton donor" evidence="8">
    <location>
        <position position="89"/>
    </location>
</feature>
<dbReference type="NCBIfam" id="TIGR00652">
    <property type="entry name" value="DapF"/>
    <property type="match status" value="1"/>
</dbReference>
<feature type="binding site" evidence="8">
    <location>
        <position position="80"/>
    </location>
    <ligand>
        <name>substrate</name>
    </ligand>
</feature>
<comment type="similarity">
    <text evidence="2 8">Belongs to the diaminopimelate epimerase family.</text>
</comment>
<feature type="site" description="Could be important to modulate the pK values of the two catalytic cysteine residues" evidence="8">
    <location>
        <position position="219"/>
    </location>
</feature>
<feature type="site" description="Could be important to modulate the pK values of the two catalytic cysteine residues" evidence="8">
    <location>
        <position position="167"/>
    </location>
</feature>
<dbReference type="SUPFAM" id="SSF54506">
    <property type="entry name" value="Diaminopimelate epimerase-like"/>
    <property type="match status" value="2"/>
</dbReference>
<evidence type="ECO:0000256" key="1">
    <source>
        <dbReference type="ARBA" id="ARBA00005196"/>
    </source>
</evidence>
<dbReference type="AlphaFoldDB" id="A6G1D2"/>
<dbReference type="Gene3D" id="3.10.310.10">
    <property type="entry name" value="Diaminopimelate Epimerase, Chain A, domain 1"/>
    <property type="match status" value="2"/>
</dbReference>
<protein>
    <recommendedName>
        <fullName evidence="3 8">Diaminopimelate epimerase</fullName>
        <shortName evidence="8">DAP epimerase</shortName>
        <ecNumber evidence="3 8">5.1.1.7</ecNumber>
    </recommendedName>
    <alternativeName>
        <fullName evidence="8">PLP-independent amino acid racemase</fullName>
    </alternativeName>
</protein>
<organism evidence="10 11">
    <name type="scientific">Plesiocystis pacifica SIR-1</name>
    <dbReference type="NCBI Taxonomy" id="391625"/>
    <lineage>
        <taxon>Bacteria</taxon>
        <taxon>Pseudomonadati</taxon>
        <taxon>Myxococcota</taxon>
        <taxon>Polyangia</taxon>
        <taxon>Nannocystales</taxon>
        <taxon>Nannocystaceae</taxon>
        <taxon>Plesiocystis</taxon>
    </lineage>
</organism>
<keyword evidence="8" id="KW-0963">Cytoplasm</keyword>
<comment type="caution">
    <text evidence="8">Lacks conserved residue(s) required for the propagation of feature annotation.</text>
</comment>
<evidence type="ECO:0000313" key="10">
    <source>
        <dbReference type="EMBL" id="EDM80427.1"/>
    </source>
</evidence>
<evidence type="ECO:0000256" key="8">
    <source>
        <dbReference type="HAMAP-Rule" id="MF_00197"/>
    </source>
</evidence>
<feature type="binding site" evidence="8">
    <location>
        <position position="201"/>
    </location>
    <ligand>
        <name>substrate</name>
    </ligand>
</feature>
<feature type="binding site" evidence="8">
    <location>
        <begin position="219"/>
        <end position="220"/>
    </location>
    <ligand>
        <name>substrate</name>
    </ligand>
</feature>
<dbReference type="GO" id="GO:0009089">
    <property type="term" value="P:lysine biosynthetic process via diaminopimelate"/>
    <property type="evidence" value="ECO:0007669"/>
    <property type="project" value="UniProtKB-UniRule"/>
</dbReference>
<gene>
    <name evidence="8" type="primary">dapF</name>
    <name evidence="10" type="ORF">PPSIR1_11645</name>
</gene>
<comment type="subcellular location">
    <subcellularLocation>
        <location evidence="8">Cytoplasm</location>
    </subcellularLocation>
</comment>